<dbReference type="PATRIC" id="fig|76731.3.peg.528"/>
<keyword evidence="6 8" id="KW-0472">Membrane</keyword>
<comment type="subcellular location">
    <subcellularLocation>
        <location evidence="1">Cell membrane</location>
        <topology evidence="1">Multi-pass membrane protein</topology>
    </subcellularLocation>
</comment>
<dbReference type="PANTHER" id="PTHR33567:SF3">
    <property type="entry name" value="CHROMATE ION TRANSPORTER (EUROFUNG)"/>
    <property type="match status" value="1"/>
</dbReference>
<feature type="transmembrane region" description="Helical" evidence="8">
    <location>
        <begin position="372"/>
        <end position="390"/>
    </location>
</feature>
<feature type="transmembrane region" description="Helical" evidence="8">
    <location>
        <begin position="261"/>
        <end position="283"/>
    </location>
</feature>
<feature type="compositionally biased region" description="Low complexity" evidence="7">
    <location>
        <begin position="10"/>
        <end position="20"/>
    </location>
</feature>
<dbReference type="GO" id="GO:0015109">
    <property type="term" value="F:chromate transmembrane transporter activity"/>
    <property type="evidence" value="ECO:0007669"/>
    <property type="project" value="InterPro"/>
</dbReference>
<dbReference type="PIRSF" id="PIRSF004810">
    <property type="entry name" value="ChrA"/>
    <property type="match status" value="1"/>
</dbReference>
<dbReference type="PANTHER" id="PTHR33567">
    <property type="entry name" value="CHROMATE ION TRANSPORTER (EUROFUNG)"/>
    <property type="match status" value="1"/>
</dbReference>
<feature type="region of interest" description="Disordered" evidence="7">
    <location>
        <begin position="205"/>
        <end position="230"/>
    </location>
</feature>
<evidence type="ECO:0000256" key="4">
    <source>
        <dbReference type="ARBA" id="ARBA00022692"/>
    </source>
</evidence>
<evidence type="ECO:0000256" key="7">
    <source>
        <dbReference type="SAM" id="MobiDB-lite"/>
    </source>
</evidence>
<feature type="transmembrane region" description="Helical" evidence="8">
    <location>
        <begin position="235"/>
        <end position="254"/>
    </location>
</feature>
<name>A0A0U3MYJ3_9BURK</name>
<evidence type="ECO:0000256" key="8">
    <source>
        <dbReference type="SAM" id="Phobius"/>
    </source>
</evidence>
<reference evidence="9 10" key="1">
    <citation type="submission" date="2015-12" db="EMBL/GenBank/DDBJ databases">
        <title>Complete genome of Roseateles depolymerans KCTC 42856.</title>
        <authorList>
            <person name="Kim K.M."/>
        </authorList>
    </citation>
    <scope>NUCLEOTIDE SEQUENCE [LARGE SCALE GENOMIC DNA]</scope>
    <source>
        <strain evidence="9 10">KCTC 42856</strain>
    </source>
</reference>
<dbReference type="InterPro" id="IPR003370">
    <property type="entry name" value="Chromate_transpt"/>
</dbReference>
<evidence type="ECO:0000313" key="10">
    <source>
        <dbReference type="Proteomes" id="UP000060699"/>
    </source>
</evidence>
<evidence type="ECO:0000256" key="6">
    <source>
        <dbReference type="ARBA" id="ARBA00023136"/>
    </source>
</evidence>
<feature type="transmembrane region" description="Helical" evidence="8">
    <location>
        <begin position="335"/>
        <end position="360"/>
    </location>
</feature>
<keyword evidence="4 8" id="KW-0812">Transmembrane</keyword>
<evidence type="ECO:0000256" key="3">
    <source>
        <dbReference type="ARBA" id="ARBA00022475"/>
    </source>
</evidence>
<dbReference type="NCBIfam" id="TIGR00937">
    <property type="entry name" value="2A51"/>
    <property type="match status" value="1"/>
</dbReference>
<dbReference type="GO" id="GO:0005886">
    <property type="term" value="C:plasma membrane"/>
    <property type="evidence" value="ECO:0007669"/>
    <property type="project" value="UniProtKB-SubCell"/>
</dbReference>
<dbReference type="InterPro" id="IPR014047">
    <property type="entry name" value="Chr_Tranpt_l_chain"/>
</dbReference>
<keyword evidence="5 8" id="KW-1133">Transmembrane helix</keyword>
<feature type="transmembrane region" description="Helical" evidence="8">
    <location>
        <begin position="133"/>
        <end position="152"/>
    </location>
</feature>
<protein>
    <submittedName>
        <fullName evidence="9">ChrA protein</fullName>
    </submittedName>
</protein>
<evidence type="ECO:0000256" key="1">
    <source>
        <dbReference type="ARBA" id="ARBA00004651"/>
    </source>
</evidence>
<feature type="transmembrane region" description="Helical" evidence="8">
    <location>
        <begin position="32"/>
        <end position="51"/>
    </location>
</feature>
<dbReference type="Proteomes" id="UP000060699">
    <property type="component" value="Chromosome"/>
</dbReference>
<feature type="transmembrane region" description="Helical" evidence="8">
    <location>
        <begin position="164"/>
        <end position="197"/>
    </location>
</feature>
<dbReference type="EMBL" id="CP013729">
    <property type="protein sequence ID" value="ALV05019.1"/>
    <property type="molecule type" value="Genomic_DNA"/>
</dbReference>
<organism evidence="9 10">
    <name type="scientific">Roseateles depolymerans</name>
    <dbReference type="NCBI Taxonomy" id="76731"/>
    <lineage>
        <taxon>Bacteria</taxon>
        <taxon>Pseudomonadati</taxon>
        <taxon>Pseudomonadota</taxon>
        <taxon>Betaproteobacteria</taxon>
        <taxon>Burkholderiales</taxon>
        <taxon>Sphaerotilaceae</taxon>
        <taxon>Roseateles</taxon>
    </lineage>
</organism>
<evidence type="ECO:0000256" key="2">
    <source>
        <dbReference type="ARBA" id="ARBA00005262"/>
    </source>
</evidence>
<comment type="similarity">
    <text evidence="2">Belongs to the chromate ion transporter (CHR) (TC 2.A.51) family.</text>
</comment>
<accession>A0A0U3MYJ3</accession>
<feature type="region of interest" description="Disordered" evidence="7">
    <location>
        <begin position="1"/>
        <end position="20"/>
    </location>
</feature>
<dbReference type="OrthoDB" id="8969999at2"/>
<feature type="transmembrane region" description="Helical" evidence="8">
    <location>
        <begin position="100"/>
        <end position="121"/>
    </location>
</feature>
<dbReference type="RefSeq" id="WP_083525267.1">
    <property type="nucleotide sequence ID" value="NZ_CP013729.1"/>
</dbReference>
<proteinExistence type="inferred from homology"/>
<gene>
    <name evidence="9" type="ORF">RD2015_518</name>
</gene>
<sequence>MQPLPPSAPTPTSTSPAPLQSPAGHWAEVLKAFLLLGLTSFGGPVAHLGYFRAAFVERRRWLTEADYADLVALCQCLPGPTSSQVGIGLGLHRAGSAGALAAWVGFTAPSAVLMMLVALGVQHGTSPLAAGALHGLKVLAVAVVAQAVWAMARSLCPDWPRALLAVMAAVLVLTLPPAVGQVGALALGAVVGLGWLMSAPAPTTGSPVVPSDPKAPSRLDPQTSRPSASPVSRRMGLMALLLFLALMGALFLAAHGTGSRLWGALWVCYRASSLVFGGGHVVLPMLEAGMVQTGWMSAEQFLAGYGAAQAVPGPLFTFAAYLGATLSMPGVASPWLGALLLLTAIFAPAWLTLFAALPYWHGLRQQPRVRNALAGINAAVVGVLAAALITPVGSSAIQHPLDGAMAVAAMVLLMRLRWSPVILVLLMSAAGAGLVALGAA</sequence>
<feature type="transmembrane region" description="Helical" evidence="8">
    <location>
        <begin position="421"/>
        <end position="439"/>
    </location>
</feature>
<dbReference type="STRING" id="76731.RD2015_518"/>
<dbReference type="Pfam" id="PF02417">
    <property type="entry name" value="Chromate_transp"/>
    <property type="match status" value="2"/>
</dbReference>
<dbReference type="AlphaFoldDB" id="A0A0U3MYJ3"/>
<keyword evidence="10" id="KW-1185">Reference proteome</keyword>
<feature type="compositionally biased region" description="Polar residues" evidence="7">
    <location>
        <begin position="220"/>
        <end position="230"/>
    </location>
</feature>
<evidence type="ECO:0000313" key="9">
    <source>
        <dbReference type="EMBL" id="ALV05019.1"/>
    </source>
</evidence>
<dbReference type="KEGG" id="rdp:RD2015_518"/>
<evidence type="ECO:0000256" key="5">
    <source>
        <dbReference type="ARBA" id="ARBA00022989"/>
    </source>
</evidence>
<keyword evidence="3" id="KW-1003">Cell membrane</keyword>